<dbReference type="PANTHER" id="PTHR44051">
    <property type="entry name" value="GLUTATHIONE S-TRANSFERASE-RELATED"/>
    <property type="match status" value="1"/>
</dbReference>
<reference evidence="8" key="1">
    <citation type="journal article" date="2020" name="Nat. Commun.">
        <title>Large-scale genome sequencing of mycorrhizal fungi provides insights into the early evolution of symbiotic traits.</title>
        <authorList>
            <person name="Miyauchi S."/>
            <person name="Kiss E."/>
            <person name="Kuo A."/>
            <person name="Drula E."/>
            <person name="Kohler A."/>
            <person name="Sanchez-Garcia M."/>
            <person name="Morin E."/>
            <person name="Andreopoulos B."/>
            <person name="Barry K.W."/>
            <person name="Bonito G."/>
            <person name="Buee M."/>
            <person name="Carver A."/>
            <person name="Chen C."/>
            <person name="Cichocki N."/>
            <person name="Clum A."/>
            <person name="Culley D."/>
            <person name="Crous P.W."/>
            <person name="Fauchery L."/>
            <person name="Girlanda M."/>
            <person name="Hayes R.D."/>
            <person name="Keri Z."/>
            <person name="LaButti K."/>
            <person name="Lipzen A."/>
            <person name="Lombard V."/>
            <person name="Magnuson J."/>
            <person name="Maillard F."/>
            <person name="Murat C."/>
            <person name="Nolan M."/>
            <person name="Ohm R.A."/>
            <person name="Pangilinan J."/>
            <person name="Pereira M.F."/>
            <person name="Perotto S."/>
            <person name="Peter M."/>
            <person name="Pfister S."/>
            <person name="Riley R."/>
            <person name="Sitrit Y."/>
            <person name="Stielow J.B."/>
            <person name="Szollosi G."/>
            <person name="Zifcakova L."/>
            <person name="Stursova M."/>
            <person name="Spatafora J.W."/>
            <person name="Tedersoo L."/>
            <person name="Vaario L.M."/>
            <person name="Yamada A."/>
            <person name="Yan M."/>
            <person name="Wang P."/>
            <person name="Xu J."/>
            <person name="Bruns T."/>
            <person name="Baldrian P."/>
            <person name="Vilgalys R."/>
            <person name="Dunand C."/>
            <person name="Henrissat B."/>
            <person name="Grigoriev I.V."/>
            <person name="Hibbett D."/>
            <person name="Nagy L.G."/>
            <person name="Martin F.M."/>
        </authorList>
    </citation>
    <scope>NUCLEOTIDE SEQUENCE</scope>
    <source>
        <strain evidence="8">UP504</strain>
    </source>
</reference>
<dbReference type="SFLD" id="SFLDS00019">
    <property type="entry name" value="Glutathione_Transferase_(cytos"/>
    <property type="match status" value="1"/>
</dbReference>
<dbReference type="InterPro" id="IPR040079">
    <property type="entry name" value="Glutathione_S-Trfase"/>
</dbReference>
<comment type="similarity">
    <text evidence="1 5">Belongs to the GST superfamily.</text>
</comment>
<sequence>MASNVQSEALVLHHLGNSRSQRILWLLEELEIPYTIKAYPRLPSGEAPPELRAVHPMGKSPVITDGNVVLAESGAIVEYIIKKYDSTGKLQTSKSTAVVNTYYTHFSEGSLMVPFTFKYIMNRAPELGPWLLRPLIRYITNTLSAAAADPSIEGSLDMIEEHLSKLPEKTYFAGGSNPTSADFMMIFPLELSIQLLPQLVDTKRHLKAYVEMIHQLPAFKRGIEKGGSYSYAN</sequence>
<protein>
    <recommendedName>
        <fullName evidence="2">glutathione transferase</fullName>
        <ecNumber evidence="2">2.5.1.18</ecNumber>
    </recommendedName>
</protein>
<evidence type="ECO:0000256" key="1">
    <source>
        <dbReference type="ARBA" id="ARBA00007409"/>
    </source>
</evidence>
<proteinExistence type="inferred from homology"/>
<dbReference type="GO" id="GO:0004364">
    <property type="term" value="F:glutathione transferase activity"/>
    <property type="evidence" value="ECO:0007669"/>
    <property type="project" value="UniProtKB-EC"/>
</dbReference>
<gene>
    <name evidence="8" type="ORF">BS47DRAFT_1487378</name>
</gene>
<dbReference type="OrthoDB" id="2098326at2759"/>
<dbReference type="PANTHER" id="PTHR44051:SF9">
    <property type="entry name" value="GLUTATHIONE S-TRANSFERASE 1"/>
    <property type="match status" value="1"/>
</dbReference>
<dbReference type="EMBL" id="MU129013">
    <property type="protein sequence ID" value="KAF9510638.1"/>
    <property type="molecule type" value="Genomic_DNA"/>
</dbReference>
<dbReference type="PROSITE" id="PS50405">
    <property type="entry name" value="GST_CTER"/>
    <property type="match status" value="1"/>
</dbReference>
<dbReference type="GO" id="GO:0004602">
    <property type="term" value="F:glutathione peroxidase activity"/>
    <property type="evidence" value="ECO:0007669"/>
    <property type="project" value="UniProtKB-ARBA"/>
</dbReference>
<dbReference type="SUPFAM" id="SSF47616">
    <property type="entry name" value="GST C-terminal domain-like"/>
    <property type="match status" value="1"/>
</dbReference>
<keyword evidence="9" id="KW-1185">Reference proteome</keyword>
<evidence type="ECO:0000313" key="8">
    <source>
        <dbReference type="EMBL" id="KAF9510638.1"/>
    </source>
</evidence>
<evidence type="ECO:0000313" key="9">
    <source>
        <dbReference type="Proteomes" id="UP000886523"/>
    </source>
</evidence>
<dbReference type="InterPro" id="IPR036282">
    <property type="entry name" value="Glutathione-S-Trfase_C_sf"/>
</dbReference>
<evidence type="ECO:0000256" key="2">
    <source>
        <dbReference type="ARBA" id="ARBA00012452"/>
    </source>
</evidence>
<organism evidence="8 9">
    <name type="scientific">Hydnum rufescens UP504</name>
    <dbReference type="NCBI Taxonomy" id="1448309"/>
    <lineage>
        <taxon>Eukaryota</taxon>
        <taxon>Fungi</taxon>
        <taxon>Dikarya</taxon>
        <taxon>Basidiomycota</taxon>
        <taxon>Agaricomycotina</taxon>
        <taxon>Agaricomycetes</taxon>
        <taxon>Cantharellales</taxon>
        <taxon>Hydnaceae</taxon>
        <taxon>Hydnum</taxon>
    </lineage>
</organism>
<accession>A0A9P6DTK0</accession>
<keyword evidence="3" id="KW-0808">Transferase</keyword>
<dbReference type="Pfam" id="PF02798">
    <property type="entry name" value="GST_N"/>
    <property type="match status" value="1"/>
</dbReference>
<dbReference type="InterPro" id="IPR004046">
    <property type="entry name" value="GST_C"/>
</dbReference>
<dbReference type="Proteomes" id="UP000886523">
    <property type="component" value="Unassembled WGS sequence"/>
</dbReference>
<evidence type="ECO:0000259" key="6">
    <source>
        <dbReference type="PROSITE" id="PS50404"/>
    </source>
</evidence>
<dbReference type="SFLD" id="SFLDG00358">
    <property type="entry name" value="Main_(cytGST)"/>
    <property type="match status" value="1"/>
</dbReference>
<dbReference type="GO" id="GO:0005737">
    <property type="term" value="C:cytoplasm"/>
    <property type="evidence" value="ECO:0007669"/>
    <property type="project" value="UniProtKB-ARBA"/>
</dbReference>
<dbReference type="Gene3D" id="1.20.1050.10">
    <property type="match status" value="1"/>
</dbReference>
<feature type="domain" description="GST N-terminal" evidence="6">
    <location>
        <begin position="7"/>
        <end position="88"/>
    </location>
</feature>
<evidence type="ECO:0000256" key="3">
    <source>
        <dbReference type="ARBA" id="ARBA00022679"/>
    </source>
</evidence>
<dbReference type="FunFam" id="3.40.30.10:FF:000156">
    <property type="entry name" value="Glutathione S-transferase 1"/>
    <property type="match status" value="1"/>
</dbReference>
<dbReference type="InterPro" id="IPR004045">
    <property type="entry name" value="Glutathione_S-Trfase_N"/>
</dbReference>
<dbReference type="InterPro" id="IPR036249">
    <property type="entry name" value="Thioredoxin-like_sf"/>
</dbReference>
<dbReference type="AlphaFoldDB" id="A0A9P6DTK0"/>
<comment type="catalytic activity">
    <reaction evidence="4">
        <text>RX + glutathione = an S-substituted glutathione + a halide anion + H(+)</text>
        <dbReference type="Rhea" id="RHEA:16437"/>
        <dbReference type="ChEBI" id="CHEBI:15378"/>
        <dbReference type="ChEBI" id="CHEBI:16042"/>
        <dbReference type="ChEBI" id="CHEBI:17792"/>
        <dbReference type="ChEBI" id="CHEBI:57925"/>
        <dbReference type="ChEBI" id="CHEBI:90779"/>
        <dbReference type="EC" id="2.5.1.18"/>
    </reaction>
</comment>
<dbReference type="SUPFAM" id="SSF52833">
    <property type="entry name" value="Thioredoxin-like"/>
    <property type="match status" value="1"/>
</dbReference>
<comment type="caution">
    <text evidence="8">The sequence shown here is derived from an EMBL/GenBank/DDBJ whole genome shotgun (WGS) entry which is preliminary data.</text>
</comment>
<dbReference type="Pfam" id="PF00043">
    <property type="entry name" value="GST_C"/>
    <property type="match status" value="1"/>
</dbReference>
<dbReference type="Gene3D" id="3.40.30.10">
    <property type="entry name" value="Glutaredoxin"/>
    <property type="match status" value="1"/>
</dbReference>
<name>A0A9P6DTK0_9AGAM</name>
<dbReference type="EC" id="2.5.1.18" evidence="2"/>
<dbReference type="InterPro" id="IPR010987">
    <property type="entry name" value="Glutathione-S-Trfase_C-like"/>
</dbReference>
<evidence type="ECO:0000256" key="5">
    <source>
        <dbReference type="RuleBase" id="RU003494"/>
    </source>
</evidence>
<dbReference type="CDD" id="cd03046">
    <property type="entry name" value="GST_N_GTT1_like"/>
    <property type="match status" value="1"/>
</dbReference>
<feature type="domain" description="GST C-terminal" evidence="7">
    <location>
        <begin position="92"/>
        <end position="233"/>
    </location>
</feature>
<evidence type="ECO:0000256" key="4">
    <source>
        <dbReference type="ARBA" id="ARBA00047960"/>
    </source>
</evidence>
<evidence type="ECO:0000259" key="7">
    <source>
        <dbReference type="PROSITE" id="PS50405"/>
    </source>
</evidence>
<dbReference type="PROSITE" id="PS50404">
    <property type="entry name" value="GST_NTER"/>
    <property type="match status" value="1"/>
</dbReference>